<dbReference type="InterPro" id="IPR035965">
    <property type="entry name" value="PAS-like_dom_sf"/>
</dbReference>
<dbReference type="SUPFAM" id="SSF55785">
    <property type="entry name" value="PYP-like sensor domain (PAS domain)"/>
    <property type="match status" value="1"/>
</dbReference>
<dbReference type="Gene3D" id="3.20.20.450">
    <property type="entry name" value="EAL domain"/>
    <property type="match status" value="1"/>
</dbReference>
<dbReference type="PROSITE" id="PS50113">
    <property type="entry name" value="PAC"/>
    <property type="match status" value="1"/>
</dbReference>
<feature type="region of interest" description="Disordered" evidence="1">
    <location>
        <begin position="1"/>
        <end position="21"/>
    </location>
</feature>
<feature type="compositionally biased region" description="Basic and acidic residues" evidence="1">
    <location>
        <begin position="607"/>
        <end position="616"/>
    </location>
</feature>
<feature type="compositionally biased region" description="Basic residues" evidence="1">
    <location>
        <begin position="595"/>
        <end position="606"/>
    </location>
</feature>
<dbReference type="SMART" id="SM00052">
    <property type="entry name" value="EAL"/>
    <property type="match status" value="1"/>
</dbReference>
<dbReference type="InterPro" id="IPR000014">
    <property type="entry name" value="PAS"/>
</dbReference>
<dbReference type="RefSeq" id="WP_239107832.1">
    <property type="nucleotide sequence ID" value="NZ_BAAAGJ010000003.1"/>
</dbReference>
<name>A0A8J4DM36_9ACTN</name>
<organism evidence="4 5">
    <name type="scientific">Spirilliplanes yamanashiensis</name>
    <dbReference type="NCBI Taxonomy" id="42233"/>
    <lineage>
        <taxon>Bacteria</taxon>
        <taxon>Bacillati</taxon>
        <taxon>Actinomycetota</taxon>
        <taxon>Actinomycetes</taxon>
        <taxon>Micromonosporales</taxon>
        <taxon>Micromonosporaceae</taxon>
        <taxon>Spirilliplanes</taxon>
    </lineage>
</organism>
<dbReference type="Gene3D" id="3.30.70.270">
    <property type="match status" value="1"/>
</dbReference>
<dbReference type="Gene3D" id="3.30.450.20">
    <property type="entry name" value="PAS domain"/>
    <property type="match status" value="1"/>
</dbReference>
<dbReference type="AlphaFoldDB" id="A0A8J4DM36"/>
<evidence type="ECO:0000313" key="4">
    <source>
        <dbReference type="EMBL" id="GIJ05745.1"/>
    </source>
</evidence>
<dbReference type="InterPro" id="IPR035919">
    <property type="entry name" value="EAL_sf"/>
</dbReference>
<feature type="compositionally biased region" description="Basic and acidic residues" evidence="1">
    <location>
        <begin position="1"/>
        <end position="10"/>
    </location>
</feature>
<dbReference type="EMBL" id="BOOY01000036">
    <property type="protein sequence ID" value="GIJ05745.1"/>
    <property type="molecule type" value="Genomic_DNA"/>
</dbReference>
<dbReference type="PANTHER" id="PTHR33121">
    <property type="entry name" value="CYCLIC DI-GMP PHOSPHODIESTERASE PDEF"/>
    <property type="match status" value="1"/>
</dbReference>
<reference evidence="4" key="1">
    <citation type="submission" date="2021-01" db="EMBL/GenBank/DDBJ databases">
        <title>Whole genome shotgun sequence of Spirilliplanes yamanashiensis NBRC 15828.</title>
        <authorList>
            <person name="Komaki H."/>
            <person name="Tamura T."/>
        </authorList>
    </citation>
    <scope>NUCLEOTIDE SEQUENCE</scope>
    <source>
        <strain evidence="4">NBRC 15828</strain>
    </source>
</reference>
<sequence>MTQQNRHPEPPDATPQSGAVFRRPQALRQWINRRPYPELPTARTPEVLPPAAESDAWFTYEGATDDATWSSELAALLGYPPPEGGAGRAAMLRSVHRDDHAKVLDALATCWTRQESVHLTLRLVRADGSWFDVDCRLDAVLDGDGVSRGVRGAVRDVSARERARREVDRLTRRTETVQSTLIEHDPGTGLLTRARLVDELDRAVRGGAGAVVVVRVEPEPREDRAPLRPAGNLELLHRAARLLETIAQPGDQLGRVGPNEIGVLLAGRSWAVARRQADLFIEALRAHPFVLTDGWLRAQAWAGLVRYREADQVGSHELLIDAEQAWRQAREGGKAVASLAQPVPARDRQGSYRSRVATALGHDRFTLYGQPILELQSNRVTRHELLLRVVDEVNGPHSPVAVLDTAERLDAVYDIDLWVAERAMQLSAEHPEHNLQVNLSGRSVGDPRLTGEIERLLTAYGVDPERLTFEITETALIGNLSEARRFCDRIRDLGCQLALDDFGSGYASFRYLKQFPIDLVKIDGEYVAELAYNPQDQVLVRALVQVCQAYGIHTVAEFVQDERTLRLLREFGVDYAQGYLIGRPEPVGDALGGSRPKRRPPRPRRRPAGEDGRAGG</sequence>
<dbReference type="CDD" id="cd01948">
    <property type="entry name" value="EAL"/>
    <property type="match status" value="1"/>
</dbReference>
<keyword evidence="5" id="KW-1185">Reference proteome</keyword>
<dbReference type="InterPro" id="IPR013655">
    <property type="entry name" value="PAS_fold_3"/>
</dbReference>
<evidence type="ECO:0000313" key="5">
    <source>
        <dbReference type="Proteomes" id="UP000652013"/>
    </source>
</evidence>
<dbReference type="GO" id="GO:0071111">
    <property type="term" value="F:cyclic-guanylate-specific phosphodiesterase activity"/>
    <property type="evidence" value="ECO:0007669"/>
    <property type="project" value="InterPro"/>
</dbReference>
<dbReference type="Proteomes" id="UP000652013">
    <property type="component" value="Unassembled WGS sequence"/>
</dbReference>
<proteinExistence type="predicted"/>
<feature type="region of interest" description="Disordered" evidence="1">
    <location>
        <begin position="586"/>
        <end position="616"/>
    </location>
</feature>
<gene>
    <name evidence="4" type="ORF">Sya03_50970</name>
</gene>
<dbReference type="CDD" id="cd00130">
    <property type="entry name" value="PAS"/>
    <property type="match status" value="1"/>
</dbReference>
<feature type="domain" description="EAL" evidence="3">
    <location>
        <begin position="349"/>
        <end position="598"/>
    </location>
</feature>
<comment type="caution">
    <text evidence="4">The sequence shown here is derived from an EMBL/GenBank/DDBJ whole genome shotgun (WGS) entry which is preliminary data.</text>
</comment>
<protein>
    <submittedName>
        <fullName evidence="4">Uncharacterized protein</fullName>
    </submittedName>
</protein>
<dbReference type="InterPro" id="IPR029787">
    <property type="entry name" value="Nucleotide_cyclase"/>
</dbReference>
<dbReference type="InterPro" id="IPR000700">
    <property type="entry name" value="PAS-assoc_C"/>
</dbReference>
<feature type="domain" description="PAC" evidence="2">
    <location>
        <begin position="117"/>
        <end position="169"/>
    </location>
</feature>
<dbReference type="SUPFAM" id="SSF141868">
    <property type="entry name" value="EAL domain-like"/>
    <property type="match status" value="1"/>
</dbReference>
<evidence type="ECO:0000259" key="3">
    <source>
        <dbReference type="PROSITE" id="PS50883"/>
    </source>
</evidence>
<evidence type="ECO:0000256" key="1">
    <source>
        <dbReference type="SAM" id="MobiDB-lite"/>
    </source>
</evidence>
<dbReference type="InterPro" id="IPR001633">
    <property type="entry name" value="EAL_dom"/>
</dbReference>
<dbReference type="PANTHER" id="PTHR33121:SF23">
    <property type="entry name" value="CYCLIC DI-GMP PHOSPHODIESTERASE PDEB"/>
    <property type="match status" value="1"/>
</dbReference>
<dbReference type="InterPro" id="IPR050706">
    <property type="entry name" value="Cyclic-di-GMP_PDE-like"/>
</dbReference>
<dbReference type="InterPro" id="IPR000160">
    <property type="entry name" value="GGDEF_dom"/>
</dbReference>
<evidence type="ECO:0000259" key="2">
    <source>
        <dbReference type="PROSITE" id="PS50113"/>
    </source>
</evidence>
<dbReference type="Pfam" id="PF00563">
    <property type="entry name" value="EAL"/>
    <property type="match status" value="1"/>
</dbReference>
<accession>A0A8J4DM36</accession>
<dbReference type="PROSITE" id="PS50883">
    <property type="entry name" value="EAL"/>
    <property type="match status" value="1"/>
</dbReference>
<dbReference type="NCBIfam" id="TIGR00229">
    <property type="entry name" value="sensory_box"/>
    <property type="match status" value="1"/>
</dbReference>
<dbReference type="InterPro" id="IPR043128">
    <property type="entry name" value="Rev_trsase/Diguanyl_cyclase"/>
</dbReference>
<dbReference type="SUPFAM" id="SSF55073">
    <property type="entry name" value="Nucleotide cyclase"/>
    <property type="match status" value="1"/>
</dbReference>
<dbReference type="Pfam" id="PF08447">
    <property type="entry name" value="PAS_3"/>
    <property type="match status" value="1"/>
</dbReference>
<dbReference type="SMART" id="SM00267">
    <property type="entry name" value="GGDEF"/>
    <property type="match status" value="1"/>
</dbReference>